<protein>
    <recommendedName>
        <fullName evidence="4 9">N-(5'-phosphoribosyl)anthranilate isomerase</fullName>
        <shortName evidence="9">PRAI</shortName>
        <ecNumber evidence="3 9">5.3.1.24</ecNumber>
    </recommendedName>
</protein>
<dbReference type="InterPro" id="IPR044643">
    <property type="entry name" value="TrpF_fam"/>
</dbReference>
<dbReference type="Proteomes" id="UP000005632">
    <property type="component" value="Chromosome"/>
</dbReference>
<dbReference type="HOGENOM" id="CLU_076364_1_0_12"/>
<keyword evidence="6 9" id="KW-0822">Tryptophan biosynthesis</keyword>
<dbReference type="InterPro" id="IPR013785">
    <property type="entry name" value="Aldolase_TIM"/>
</dbReference>
<comment type="pathway">
    <text evidence="2 9">Amino-acid biosynthesis; L-tryptophan biosynthesis; L-tryptophan from chorismate: step 3/5.</text>
</comment>
<proteinExistence type="inferred from homology"/>
<dbReference type="GO" id="GO:0004640">
    <property type="term" value="F:phosphoribosylanthranilate isomerase activity"/>
    <property type="evidence" value="ECO:0007669"/>
    <property type="project" value="UniProtKB-UniRule"/>
</dbReference>
<dbReference type="Gene3D" id="3.20.20.70">
    <property type="entry name" value="Aldolase class I"/>
    <property type="match status" value="1"/>
</dbReference>
<keyword evidence="7 9" id="KW-0057">Aromatic amino acid biosynthesis</keyword>
<comment type="catalytic activity">
    <reaction evidence="1 9">
        <text>N-(5-phospho-beta-D-ribosyl)anthranilate = 1-(2-carboxyphenylamino)-1-deoxy-D-ribulose 5-phosphate</text>
        <dbReference type="Rhea" id="RHEA:21540"/>
        <dbReference type="ChEBI" id="CHEBI:18277"/>
        <dbReference type="ChEBI" id="CHEBI:58613"/>
        <dbReference type="EC" id="5.3.1.24"/>
    </reaction>
</comment>
<evidence type="ECO:0000313" key="11">
    <source>
        <dbReference type="EMBL" id="AEV28715.1"/>
    </source>
</evidence>
<evidence type="ECO:0000256" key="9">
    <source>
        <dbReference type="HAMAP-Rule" id="MF_00135"/>
    </source>
</evidence>
<evidence type="ECO:0000256" key="2">
    <source>
        <dbReference type="ARBA" id="ARBA00004664"/>
    </source>
</evidence>
<evidence type="ECO:0000313" key="12">
    <source>
        <dbReference type="Proteomes" id="UP000005632"/>
    </source>
</evidence>
<dbReference type="EC" id="5.3.1.24" evidence="3 9"/>
<accession>G8QQT4</accession>
<dbReference type="PANTHER" id="PTHR42894:SF1">
    <property type="entry name" value="N-(5'-PHOSPHORIBOSYL)ANTHRANILATE ISOMERASE"/>
    <property type="match status" value="1"/>
</dbReference>
<reference evidence="11 12" key="1">
    <citation type="submission" date="2011-11" db="EMBL/GenBank/DDBJ databases">
        <title>Complete sequence of Spirochaeta sp. grapes.</title>
        <authorList>
            <consortium name="US DOE Joint Genome Institute"/>
            <person name="Lucas S."/>
            <person name="Han J."/>
            <person name="Lapidus A."/>
            <person name="Cheng J.-F."/>
            <person name="Goodwin L."/>
            <person name="Pitluck S."/>
            <person name="Peters L."/>
            <person name="Ovchinnikova G."/>
            <person name="Munk A.C."/>
            <person name="Detter J.C."/>
            <person name="Han C."/>
            <person name="Tapia R."/>
            <person name="Land M."/>
            <person name="Hauser L."/>
            <person name="Kyrpides N."/>
            <person name="Ivanova N."/>
            <person name="Pagani I."/>
            <person name="Ritalahtilisa K."/>
            <person name="Loeffler F."/>
            <person name="Woyke T."/>
        </authorList>
    </citation>
    <scope>NUCLEOTIDE SEQUENCE [LARGE SCALE GENOMIC DNA]</scope>
    <source>
        <strain evidence="12">ATCC BAA-1885 / DSM 22778 / Grapes</strain>
    </source>
</reference>
<dbReference type="SUPFAM" id="SSF51366">
    <property type="entry name" value="Ribulose-phoshate binding barrel"/>
    <property type="match status" value="1"/>
</dbReference>
<keyword evidence="12" id="KW-1185">Reference proteome</keyword>
<dbReference type="KEGG" id="sgp:SpiGrapes_0889"/>
<dbReference type="EMBL" id="CP003155">
    <property type="protein sequence ID" value="AEV28715.1"/>
    <property type="molecule type" value="Genomic_DNA"/>
</dbReference>
<dbReference type="Pfam" id="PF00697">
    <property type="entry name" value="PRAI"/>
    <property type="match status" value="1"/>
</dbReference>
<dbReference type="STRING" id="158190.SpiGrapes_0889"/>
<dbReference type="RefSeq" id="WP_014269564.1">
    <property type="nucleotide sequence ID" value="NC_016633.1"/>
</dbReference>
<evidence type="ECO:0000259" key="10">
    <source>
        <dbReference type="Pfam" id="PF00697"/>
    </source>
</evidence>
<dbReference type="CDD" id="cd00405">
    <property type="entry name" value="PRAI"/>
    <property type="match status" value="1"/>
</dbReference>
<organism evidence="11 12">
    <name type="scientific">Sphaerochaeta pleomorpha (strain ATCC BAA-1885 / DSM 22778 / Grapes)</name>
    <dbReference type="NCBI Taxonomy" id="158190"/>
    <lineage>
        <taxon>Bacteria</taxon>
        <taxon>Pseudomonadati</taxon>
        <taxon>Spirochaetota</taxon>
        <taxon>Spirochaetia</taxon>
        <taxon>Spirochaetales</taxon>
        <taxon>Sphaerochaetaceae</taxon>
        <taxon>Sphaerochaeta</taxon>
    </lineage>
</organism>
<evidence type="ECO:0000256" key="8">
    <source>
        <dbReference type="ARBA" id="ARBA00023235"/>
    </source>
</evidence>
<dbReference type="OrthoDB" id="9786954at2"/>
<evidence type="ECO:0000256" key="4">
    <source>
        <dbReference type="ARBA" id="ARBA00022272"/>
    </source>
</evidence>
<comment type="similarity">
    <text evidence="9">Belongs to the TrpF family.</text>
</comment>
<evidence type="ECO:0000256" key="7">
    <source>
        <dbReference type="ARBA" id="ARBA00023141"/>
    </source>
</evidence>
<keyword evidence="8 9" id="KW-0413">Isomerase</keyword>
<evidence type="ECO:0000256" key="5">
    <source>
        <dbReference type="ARBA" id="ARBA00022605"/>
    </source>
</evidence>
<keyword evidence="5 9" id="KW-0028">Amino-acid biosynthesis</keyword>
<dbReference type="InterPro" id="IPR001240">
    <property type="entry name" value="PRAI_dom"/>
</dbReference>
<dbReference type="GO" id="GO:0000162">
    <property type="term" value="P:L-tryptophan biosynthetic process"/>
    <property type="evidence" value="ECO:0007669"/>
    <property type="project" value="UniProtKB-UniRule"/>
</dbReference>
<dbReference type="PANTHER" id="PTHR42894">
    <property type="entry name" value="N-(5'-PHOSPHORIBOSYL)ANTHRANILATE ISOMERASE"/>
    <property type="match status" value="1"/>
</dbReference>
<dbReference type="UniPathway" id="UPA00035">
    <property type="reaction ID" value="UER00042"/>
</dbReference>
<feature type="domain" description="N-(5'phosphoribosyl) anthranilate isomerase (PRAI)" evidence="10">
    <location>
        <begin position="5"/>
        <end position="193"/>
    </location>
</feature>
<evidence type="ECO:0000256" key="6">
    <source>
        <dbReference type="ARBA" id="ARBA00022822"/>
    </source>
</evidence>
<evidence type="ECO:0000256" key="3">
    <source>
        <dbReference type="ARBA" id="ARBA00012572"/>
    </source>
</evidence>
<dbReference type="InterPro" id="IPR011060">
    <property type="entry name" value="RibuloseP-bd_barrel"/>
</dbReference>
<dbReference type="eggNOG" id="COG0135">
    <property type="taxonomic scope" value="Bacteria"/>
</dbReference>
<sequence>MTKIKLCGLRGLQDIAYANKVNPDFVGFVFAKSKRQISPQLAMGMRLALHKEIVSVGVFVNEQIATICALVESGTIAMVQLHGDENEQYIHALKRELSVPVIKVVSITCKESLLPYLSSPADYLLLDAGKGGTGMSFDWSLAQICTRPFFLAGGLNSENLQKAIATTHPFAVDLSSGLEKGGRKDFSLMQQAVSIAHRCNYLSPS</sequence>
<dbReference type="AlphaFoldDB" id="G8QQT4"/>
<name>G8QQT4_SPHPG</name>
<evidence type="ECO:0000256" key="1">
    <source>
        <dbReference type="ARBA" id="ARBA00001164"/>
    </source>
</evidence>
<dbReference type="HAMAP" id="MF_00135">
    <property type="entry name" value="PRAI"/>
    <property type="match status" value="1"/>
</dbReference>
<gene>
    <name evidence="9" type="primary">trpF</name>
    <name evidence="11" type="ordered locus">SpiGrapes_0889</name>
</gene>